<dbReference type="Gene3D" id="2.130.10.130">
    <property type="entry name" value="Integrin alpha, N-terminal"/>
    <property type="match status" value="2"/>
</dbReference>
<dbReference type="PANTHER" id="PTHR44103:SF1">
    <property type="entry name" value="PROPROTEIN CONVERTASE P"/>
    <property type="match status" value="1"/>
</dbReference>
<dbReference type="Pfam" id="PF13517">
    <property type="entry name" value="FG-GAP_3"/>
    <property type="match status" value="2"/>
</dbReference>
<protein>
    <submittedName>
        <fullName evidence="2">FG-GAP repeat protein</fullName>
    </submittedName>
</protein>
<dbReference type="PANTHER" id="PTHR44103">
    <property type="entry name" value="PROPROTEIN CONVERTASE P"/>
    <property type="match status" value="1"/>
</dbReference>
<dbReference type="InterPro" id="IPR028994">
    <property type="entry name" value="Integrin_alpha_N"/>
</dbReference>
<name>A0A6N3F4B4_9BACT</name>
<organism evidence="2">
    <name type="scientific">Paraprevotella clara</name>
    <dbReference type="NCBI Taxonomy" id="454154"/>
    <lineage>
        <taxon>Bacteria</taxon>
        <taxon>Pseudomonadati</taxon>
        <taxon>Bacteroidota</taxon>
        <taxon>Bacteroidia</taxon>
        <taxon>Bacteroidales</taxon>
        <taxon>Prevotellaceae</taxon>
        <taxon>Paraprevotella</taxon>
    </lineage>
</organism>
<dbReference type="AlphaFoldDB" id="A0A6N3F4B4"/>
<sequence>MKKQWFIGMMAWVMGLPAIAHVWDELAILARPNNEGTFTLEKYSFLQPTTYTNAVFFDFDNDENLDLLIMGQGGDWNISGDIKFVTLYRNLGADEDFRFERVPDAGFLQRRDEGFYNPISTGDFNHDGYTDVLIMSNQNGRHIDLYLNDKGTGRFIRQEIDFEAATNGSVMFGDLNNDGWLDIEYSGYSDKTSTALKTYINQQNGSFADLTPDNLTGAFQGQSTLADINGDGTLDIISTGNGDNWVCLAPIYYNTTDGSGHLSFRHVPETESGILGVSRANPLVADFNADGRIDMIINGEPSDGSGFRNRIYYQNEEGKFTMDTSYPIVPVNQDGGINMGDWNGDGNMDIIVGGYIGTRDANAPACYSSPLRVYENKPEKNGLKGNTFPDAPGDVSAEMQGNELVIRWEDGSDNESPTSALRYNLFVRNETTGETYCLIPANRNTGKLKVGTDLQTSLSSRVKIYRIKPFGDGKYTVGVQTLDQSYAGSTFRTCTLEVNTRVASASLSGQFKIIKNGHNIEVKSPLHEQVKVYGTDGCLVAHGTTNETIVLPTHGTFLVSAGTYKEKVLF</sequence>
<dbReference type="EMBL" id="CACRUT010000016">
    <property type="protein sequence ID" value="VYU46769.1"/>
    <property type="molecule type" value="Genomic_DNA"/>
</dbReference>
<evidence type="ECO:0000256" key="1">
    <source>
        <dbReference type="ARBA" id="ARBA00022729"/>
    </source>
</evidence>
<dbReference type="RefSeq" id="WP_412442744.1">
    <property type="nucleotide sequence ID" value="NZ_CACRUT010000016.1"/>
</dbReference>
<accession>A0A6N3F4B4</accession>
<dbReference type="SUPFAM" id="SSF69318">
    <property type="entry name" value="Integrin alpha N-terminal domain"/>
    <property type="match status" value="1"/>
</dbReference>
<dbReference type="InterPro" id="IPR013517">
    <property type="entry name" value="FG-GAP"/>
</dbReference>
<evidence type="ECO:0000313" key="2">
    <source>
        <dbReference type="EMBL" id="VYU46769.1"/>
    </source>
</evidence>
<proteinExistence type="predicted"/>
<keyword evidence="1" id="KW-0732">Signal</keyword>
<gene>
    <name evidence="2" type="ORF">PCLFYP37_03010</name>
</gene>
<reference evidence="2" key="1">
    <citation type="submission" date="2019-11" db="EMBL/GenBank/DDBJ databases">
        <authorList>
            <person name="Feng L."/>
        </authorList>
    </citation>
    <scope>NUCLEOTIDE SEQUENCE</scope>
    <source>
        <strain evidence="2">PclaraLFYP37</strain>
    </source>
</reference>